<feature type="region of interest" description="Disordered" evidence="1">
    <location>
        <begin position="77"/>
        <end position="97"/>
    </location>
</feature>
<dbReference type="Proteomes" id="UP000031443">
    <property type="component" value="Unassembled WGS sequence"/>
</dbReference>
<name>M7BBR1_CHEMY</name>
<protein>
    <submittedName>
        <fullName evidence="2">Uncharacterized protein</fullName>
    </submittedName>
</protein>
<evidence type="ECO:0000256" key="1">
    <source>
        <dbReference type="SAM" id="MobiDB-lite"/>
    </source>
</evidence>
<organism evidence="2 3">
    <name type="scientific">Chelonia mydas</name>
    <name type="common">Green sea-turtle</name>
    <name type="synonym">Chelonia agassizi</name>
    <dbReference type="NCBI Taxonomy" id="8469"/>
    <lineage>
        <taxon>Eukaryota</taxon>
        <taxon>Metazoa</taxon>
        <taxon>Chordata</taxon>
        <taxon>Craniata</taxon>
        <taxon>Vertebrata</taxon>
        <taxon>Euteleostomi</taxon>
        <taxon>Archelosauria</taxon>
        <taxon>Testudinata</taxon>
        <taxon>Testudines</taxon>
        <taxon>Cryptodira</taxon>
        <taxon>Durocryptodira</taxon>
        <taxon>Americhelydia</taxon>
        <taxon>Chelonioidea</taxon>
        <taxon>Cheloniidae</taxon>
        <taxon>Chelonia</taxon>
    </lineage>
</organism>
<gene>
    <name evidence="2" type="ORF">UY3_17251</name>
</gene>
<dbReference type="AlphaFoldDB" id="M7BBR1"/>
<keyword evidence="3" id="KW-1185">Reference proteome</keyword>
<accession>M7BBR1</accession>
<dbReference type="EMBL" id="KB587548">
    <property type="protein sequence ID" value="EMP25662.1"/>
    <property type="molecule type" value="Genomic_DNA"/>
</dbReference>
<sequence>MGVGLRCAEPPANPRSKQELAQVHDYLPPDTHSITVYKQEGISHLFIPQYSMFVHVLLLKGFQAEFTESALYWRRRRRRGKANQREEKYPNQNYQKS</sequence>
<evidence type="ECO:0000313" key="2">
    <source>
        <dbReference type="EMBL" id="EMP25662.1"/>
    </source>
</evidence>
<evidence type="ECO:0000313" key="3">
    <source>
        <dbReference type="Proteomes" id="UP000031443"/>
    </source>
</evidence>
<reference evidence="3" key="1">
    <citation type="journal article" date="2013" name="Nat. Genet.">
        <title>The draft genomes of soft-shell turtle and green sea turtle yield insights into the development and evolution of the turtle-specific body plan.</title>
        <authorList>
            <person name="Wang Z."/>
            <person name="Pascual-Anaya J."/>
            <person name="Zadissa A."/>
            <person name="Li W."/>
            <person name="Niimura Y."/>
            <person name="Huang Z."/>
            <person name="Li C."/>
            <person name="White S."/>
            <person name="Xiong Z."/>
            <person name="Fang D."/>
            <person name="Wang B."/>
            <person name="Ming Y."/>
            <person name="Chen Y."/>
            <person name="Zheng Y."/>
            <person name="Kuraku S."/>
            <person name="Pignatelli M."/>
            <person name="Herrero J."/>
            <person name="Beal K."/>
            <person name="Nozawa M."/>
            <person name="Li Q."/>
            <person name="Wang J."/>
            <person name="Zhang H."/>
            <person name="Yu L."/>
            <person name="Shigenobu S."/>
            <person name="Wang J."/>
            <person name="Liu J."/>
            <person name="Flicek P."/>
            <person name="Searle S."/>
            <person name="Wang J."/>
            <person name="Kuratani S."/>
            <person name="Yin Y."/>
            <person name="Aken B."/>
            <person name="Zhang G."/>
            <person name="Irie N."/>
        </authorList>
    </citation>
    <scope>NUCLEOTIDE SEQUENCE [LARGE SCALE GENOMIC DNA]</scope>
</reference>
<proteinExistence type="predicted"/>